<dbReference type="GO" id="GO:0016740">
    <property type="term" value="F:transferase activity"/>
    <property type="evidence" value="ECO:0007669"/>
    <property type="project" value="UniProtKB-KW"/>
</dbReference>
<dbReference type="Gene3D" id="3.40.50.2000">
    <property type="entry name" value="Glycogen Phosphorylase B"/>
    <property type="match status" value="1"/>
</dbReference>
<dbReference type="AlphaFoldDB" id="A0A5T1ACJ0"/>
<feature type="non-terminal residue" evidence="1">
    <location>
        <position position="92"/>
    </location>
</feature>
<dbReference type="SUPFAM" id="SSF53756">
    <property type="entry name" value="UDP-Glycosyltransferase/glycogen phosphorylase"/>
    <property type="match status" value="1"/>
</dbReference>
<keyword evidence="1" id="KW-0808">Transferase</keyword>
<gene>
    <name evidence="1" type="ORF">CRL21_07800</name>
</gene>
<organism evidence="1">
    <name type="scientific">Campylobacter coli</name>
    <dbReference type="NCBI Taxonomy" id="195"/>
    <lineage>
        <taxon>Bacteria</taxon>
        <taxon>Pseudomonadati</taxon>
        <taxon>Campylobacterota</taxon>
        <taxon>Epsilonproteobacteria</taxon>
        <taxon>Campylobacterales</taxon>
        <taxon>Campylobacteraceae</taxon>
        <taxon>Campylobacter</taxon>
    </lineage>
</organism>
<comment type="caution">
    <text evidence="1">The sequence shown here is derived from an EMBL/GenBank/DDBJ whole genome shotgun (WGS) entry which is preliminary data.</text>
</comment>
<sequence>MKIFIHLPTWLGDAVMASSALYGVYHYFKNAEFILYGSFVSTALFKEFPNAKIIVENKKSRYKQALSLRKKLGKIDLALSFRSALSSKIILH</sequence>
<reference evidence="1" key="1">
    <citation type="submission" date="2018-05" db="EMBL/GenBank/DDBJ databases">
        <authorList>
            <consortium name="GenomeTrakr network: Whole genome sequencing for foodborne pathogen traceback"/>
        </authorList>
    </citation>
    <scope>NUCLEOTIDE SEQUENCE</scope>
    <source>
        <strain evidence="1">NC_C3488</strain>
    </source>
</reference>
<protein>
    <submittedName>
        <fullName evidence="1">ADP-heptose--LPS heptosyltransferase</fullName>
    </submittedName>
</protein>
<proteinExistence type="predicted"/>
<evidence type="ECO:0000313" key="1">
    <source>
        <dbReference type="EMBL" id="EAK6720086.1"/>
    </source>
</evidence>
<accession>A0A5T1ACJ0</accession>
<name>A0A5T1ACJ0_CAMCO</name>
<dbReference type="EMBL" id="AACIFC010000073">
    <property type="protein sequence ID" value="EAK6720086.1"/>
    <property type="molecule type" value="Genomic_DNA"/>
</dbReference>